<gene>
    <name evidence="3" type="ORF">BS50DRAFT_661415</name>
</gene>
<dbReference type="AlphaFoldDB" id="A0A2T2NW30"/>
<evidence type="ECO:0000256" key="2">
    <source>
        <dbReference type="SAM" id="MobiDB-lite"/>
    </source>
</evidence>
<name>A0A2T2NW30_CORCC</name>
<dbReference type="Gene3D" id="3.40.50.720">
    <property type="entry name" value="NAD(P)-binding Rossmann-like Domain"/>
    <property type="match status" value="1"/>
</dbReference>
<dbReference type="OrthoDB" id="191139at2759"/>
<evidence type="ECO:0000256" key="1">
    <source>
        <dbReference type="ARBA" id="ARBA00023002"/>
    </source>
</evidence>
<evidence type="ECO:0000313" key="4">
    <source>
        <dbReference type="Proteomes" id="UP000240883"/>
    </source>
</evidence>
<dbReference type="InterPro" id="IPR036291">
    <property type="entry name" value="NAD(P)-bd_dom_sf"/>
</dbReference>
<dbReference type="PRINTS" id="PR00081">
    <property type="entry name" value="GDHRDH"/>
</dbReference>
<dbReference type="PANTHER" id="PTHR43157">
    <property type="entry name" value="PHOSPHATIDYLINOSITOL-GLYCAN BIOSYNTHESIS CLASS F PROTEIN-RELATED"/>
    <property type="match status" value="1"/>
</dbReference>
<dbReference type="GO" id="GO:0016491">
    <property type="term" value="F:oxidoreductase activity"/>
    <property type="evidence" value="ECO:0007669"/>
    <property type="project" value="UniProtKB-KW"/>
</dbReference>
<sequence length="383" mass="42424">MDIRHGSDASSQCSLAHRQPPRDASGSVVEPSWLWKITMVLKGANSQALSTRDVPIRDLTGKWVIISGSNNGIGREASLFFAKCGANIILACRNPPVHEIHPTDVVAECKSVSEMAGHSDAIIEWWEVNMASLSSVNAFADRWLQQNLPLDILCNNAGIGGNPGDAQGKMLMTEDGFEVVHQVNFLSHCLLTMRFLPSLARAEEPRVVCTTSCMMYFGTFDVNKFNGAGCRGEDFYCNNKLFLQVWLTELQLRLIGSGRYNHITINGVHPGYVNTGMWHVEKEKGWAAWKKYLEEAVVKLLAKLFAISAEQGSYAIIHAALDPQCGSGGGNYFNRIWKAESMPHCYDSESRFIVWRKVMEELRLEENCASIGHGHGHGIDAPI</sequence>
<dbReference type="SUPFAM" id="SSF51735">
    <property type="entry name" value="NAD(P)-binding Rossmann-fold domains"/>
    <property type="match status" value="1"/>
</dbReference>
<proteinExistence type="predicted"/>
<keyword evidence="1" id="KW-0560">Oxidoreductase</keyword>
<dbReference type="STRING" id="1448308.A0A2T2NW30"/>
<dbReference type="PANTHER" id="PTHR43157:SF31">
    <property type="entry name" value="PHOSPHATIDYLINOSITOL-GLYCAN BIOSYNTHESIS CLASS F PROTEIN"/>
    <property type="match status" value="1"/>
</dbReference>
<organism evidence="3 4">
    <name type="scientific">Corynespora cassiicola Philippines</name>
    <dbReference type="NCBI Taxonomy" id="1448308"/>
    <lineage>
        <taxon>Eukaryota</taxon>
        <taxon>Fungi</taxon>
        <taxon>Dikarya</taxon>
        <taxon>Ascomycota</taxon>
        <taxon>Pezizomycotina</taxon>
        <taxon>Dothideomycetes</taxon>
        <taxon>Pleosporomycetidae</taxon>
        <taxon>Pleosporales</taxon>
        <taxon>Corynesporascaceae</taxon>
        <taxon>Corynespora</taxon>
    </lineage>
</organism>
<dbReference type="Pfam" id="PF00106">
    <property type="entry name" value="adh_short"/>
    <property type="match status" value="1"/>
</dbReference>
<accession>A0A2T2NW30</accession>
<dbReference type="InterPro" id="IPR002347">
    <property type="entry name" value="SDR_fam"/>
</dbReference>
<reference evidence="3 4" key="1">
    <citation type="journal article" date="2018" name="Front. Microbiol.">
        <title>Genome-Wide Analysis of Corynespora cassiicola Leaf Fall Disease Putative Effectors.</title>
        <authorList>
            <person name="Lopez D."/>
            <person name="Ribeiro S."/>
            <person name="Label P."/>
            <person name="Fumanal B."/>
            <person name="Venisse J.S."/>
            <person name="Kohler A."/>
            <person name="de Oliveira R.R."/>
            <person name="Labutti K."/>
            <person name="Lipzen A."/>
            <person name="Lail K."/>
            <person name="Bauer D."/>
            <person name="Ohm R.A."/>
            <person name="Barry K.W."/>
            <person name="Spatafora J."/>
            <person name="Grigoriev I.V."/>
            <person name="Martin F.M."/>
            <person name="Pujade-Renaud V."/>
        </authorList>
    </citation>
    <scope>NUCLEOTIDE SEQUENCE [LARGE SCALE GENOMIC DNA]</scope>
    <source>
        <strain evidence="3 4">Philippines</strain>
    </source>
</reference>
<dbReference type="EMBL" id="KZ678132">
    <property type="protein sequence ID" value="PSN69569.1"/>
    <property type="molecule type" value="Genomic_DNA"/>
</dbReference>
<dbReference type="Proteomes" id="UP000240883">
    <property type="component" value="Unassembled WGS sequence"/>
</dbReference>
<keyword evidence="4" id="KW-1185">Reference proteome</keyword>
<protein>
    <submittedName>
        <fullName evidence="3">WW domain-containing oxidoreductase</fullName>
    </submittedName>
</protein>
<feature type="region of interest" description="Disordered" evidence="2">
    <location>
        <begin position="1"/>
        <end position="27"/>
    </location>
</feature>
<evidence type="ECO:0000313" key="3">
    <source>
        <dbReference type="EMBL" id="PSN69569.1"/>
    </source>
</evidence>